<gene>
    <name evidence="2" type="ORF">SAMD00020551_1282</name>
</gene>
<evidence type="ECO:0000313" key="2">
    <source>
        <dbReference type="EMBL" id="GAM13144.1"/>
    </source>
</evidence>
<keyword evidence="3" id="KW-1185">Reference proteome</keyword>
<feature type="transmembrane region" description="Helical" evidence="1">
    <location>
        <begin position="98"/>
        <end position="120"/>
    </location>
</feature>
<organism evidence="2 3">
    <name type="scientific">Mesobacillus selenatarsenatis (strain DSM 18680 / JCM 14380 / FERM P-15431 / SF-1)</name>
    <dbReference type="NCBI Taxonomy" id="1321606"/>
    <lineage>
        <taxon>Bacteria</taxon>
        <taxon>Bacillati</taxon>
        <taxon>Bacillota</taxon>
        <taxon>Bacilli</taxon>
        <taxon>Bacillales</taxon>
        <taxon>Bacillaceae</taxon>
        <taxon>Mesobacillus</taxon>
    </lineage>
</organism>
<feature type="transmembrane region" description="Helical" evidence="1">
    <location>
        <begin position="132"/>
        <end position="158"/>
    </location>
</feature>
<evidence type="ECO:0000256" key="1">
    <source>
        <dbReference type="SAM" id="Phobius"/>
    </source>
</evidence>
<sequence length="173" mass="20476">MRRKKQRLSATMLYTSAVVALFLLPFAIVKRSFKDWIIVYLVSIIGNSWADRYLVSKGYLKYEIRPFKKKFKIHLPFDYVHYPLMLLYYNQWTLNSKPIGIFLKLFPFIIPQVLIETFAAKKTKLIDWKKGWTWYHSAISLVLKFLICRGIIGMIRIINDKELSINTSSEDSK</sequence>
<dbReference type="EMBL" id="BASE01000027">
    <property type="protein sequence ID" value="GAM13144.1"/>
    <property type="molecule type" value="Genomic_DNA"/>
</dbReference>
<dbReference type="NCBIfam" id="NF041644">
    <property type="entry name" value="CBO0543_fam"/>
    <property type="match status" value="1"/>
</dbReference>
<proteinExistence type="predicted"/>
<name>A0A0A8X1K0_MESS1</name>
<dbReference type="STRING" id="1321606.SAMD00020551_1282"/>
<dbReference type="RefSeq" id="WP_041965016.1">
    <property type="nucleotide sequence ID" value="NZ_BASE01000027.1"/>
</dbReference>
<keyword evidence="1" id="KW-0472">Membrane</keyword>
<evidence type="ECO:0000313" key="3">
    <source>
        <dbReference type="Proteomes" id="UP000031014"/>
    </source>
</evidence>
<reference evidence="2 3" key="1">
    <citation type="submission" date="2013-06" db="EMBL/GenBank/DDBJ databases">
        <title>Whole genome shotgun sequence of Bacillus selenatarsenatis SF-1.</title>
        <authorList>
            <person name="Kuroda M."/>
            <person name="Sei K."/>
            <person name="Yamashita M."/>
            <person name="Ike M."/>
        </authorList>
    </citation>
    <scope>NUCLEOTIDE SEQUENCE [LARGE SCALE GENOMIC DNA]</scope>
    <source>
        <strain evidence="2 3">SF-1</strain>
    </source>
</reference>
<comment type="caution">
    <text evidence="2">The sequence shown here is derived from an EMBL/GenBank/DDBJ whole genome shotgun (WGS) entry which is preliminary data.</text>
</comment>
<feature type="transmembrane region" description="Helical" evidence="1">
    <location>
        <begin position="12"/>
        <end position="30"/>
    </location>
</feature>
<protein>
    <submittedName>
        <fullName evidence="2">Uncharacterized protein</fullName>
    </submittedName>
</protein>
<accession>A0A0A8X1K0</accession>
<dbReference type="AlphaFoldDB" id="A0A0A8X1K0"/>
<dbReference type="Proteomes" id="UP000031014">
    <property type="component" value="Unassembled WGS sequence"/>
</dbReference>
<dbReference type="InterPro" id="IPR048147">
    <property type="entry name" value="CBO0543-like"/>
</dbReference>
<keyword evidence="1" id="KW-0812">Transmembrane</keyword>
<keyword evidence="1" id="KW-1133">Transmembrane helix</keyword>